<name>A0AAC9P7U0_9PROT</name>
<dbReference type="InterPro" id="IPR001279">
    <property type="entry name" value="Metallo-B-lactamas"/>
</dbReference>
<evidence type="ECO:0000256" key="1">
    <source>
        <dbReference type="ARBA" id="ARBA00005250"/>
    </source>
</evidence>
<reference evidence="4" key="1">
    <citation type="submission" date="2016-11" db="EMBL/GenBank/DDBJ databases">
        <title>Comparative genomic and phenotypic analysis of Granulibacter bethesdensis clinical isolates from patients with chronic granulomatous disease.</title>
        <authorList>
            <person name="Zarember K.A."/>
            <person name="Porcella S.F."/>
            <person name="Chu J."/>
            <person name="Ding L."/>
            <person name="Dahlstrom E."/>
            <person name="Barbian K."/>
            <person name="Martens C."/>
            <person name="Sykora L."/>
            <person name="Kramer S."/>
            <person name="Pettinato A.M."/>
            <person name="Hong H."/>
            <person name="Wald G."/>
            <person name="Berg L.J."/>
            <person name="Rogge L.S."/>
            <person name="Greenberg D.E."/>
            <person name="Falcone E.L."/>
            <person name="Neves J.F."/>
            <person name="Simoes M.J."/>
            <person name="Casal M."/>
            <person name="Rodriguez-Lopez F.C."/>
            <person name="Zelazny A."/>
            <person name="Gallin J.I."/>
            <person name="Holland S.M."/>
        </authorList>
    </citation>
    <scope>NUCLEOTIDE SEQUENCE [LARGE SCALE GENOMIC DNA]</scope>
    <source>
        <strain evidence="4">NIH9.1</strain>
    </source>
</reference>
<organism evidence="3 4">
    <name type="scientific">Granulibacter bethesdensis</name>
    <dbReference type="NCBI Taxonomy" id="364410"/>
    <lineage>
        <taxon>Bacteria</taxon>
        <taxon>Pseudomonadati</taxon>
        <taxon>Pseudomonadota</taxon>
        <taxon>Alphaproteobacteria</taxon>
        <taxon>Acetobacterales</taxon>
        <taxon>Acetobacteraceae</taxon>
        <taxon>Granulibacter</taxon>
    </lineage>
</organism>
<dbReference type="AlphaFoldDB" id="A0AAC9P7U0"/>
<dbReference type="GO" id="GO:0008800">
    <property type="term" value="F:beta-lactamase activity"/>
    <property type="evidence" value="ECO:0007669"/>
    <property type="project" value="UniProtKB-EC"/>
</dbReference>
<sequence length="332" mass="35349">MMEQGKTMTAPGRVQSVFFGRRAVLGAGAGLGFCLCCLRPTRAAAPDWVFQEAAPGIFIRHGVDEDATAGNQDAIANIGFVIGQRSVAVIDPGGCLEDGRRLRAAILGRTSLPVSHVIISHVHPDHGFGAGAFLDDHPVMVGHARLVAALAARGTFYRDKLDEILGKGRAGPVVMPTMPVRDAAEIDLGNRVLALTAHPKAHTDADLSVLDRSTGTLFTGDLLFVRRVPALDGSLKGWLGVLNTLPAIRPARMVPGHGPVDAASLTGWSAGVAALRLYLDTLLTETRKAIADNVPIGQAAHQVAAGQKDRWTLFADYNGRNVEEAYHELEWE</sequence>
<dbReference type="InterPro" id="IPR050855">
    <property type="entry name" value="NDM-1-like"/>
</dbReference>
<dbReference type="EC" id="3.5.2.6" evidence="3"/>
<dbReference type="InterPro" id="IPR030829">
    <property type="entry name" value="SoxH-rel_PQQ_2"/>
</dbReference>
<dbReference type="EMBL" id="CP018191">
    <property type="protein sequence ID" value="APH53329.1"/>
    <property type="molecule type" value="Genomic_DNA"/>
</dbReference>
<dbReference type="Pfam" id="PF00753">
    <property type="entry name" value="Lactamase_B"/>
    <property type="match status" value="1"/>
</dbReference>
<protein>
    <submittedName>
        <fullName evidence="3">Beta-lactamase</fullName>
        <ecNumber evidence="3">3.5.2.6</ecNumber>
    </submittedName>
</protein>
<dbReference type="SUPFAM" id="SSF56281">
    <property type="entry name" value="Metallo-hydrolase/oxidoreductase"/>
    <property type="match status" value="1"/>
</dbReference>
<dbReference type="InterPro" id="IPR036866">
    <property type="entry name" value="RibonucZ/Hydroxyglut_hydro"/>
</dbReference>
<accession>A0AAC9P7U0</accession>
<dbReference type="Proteomes" id="UP000182373">
    <property type="component" value="Chromosome"/>
</dbReference>
<dbReference type="PANTHER" id="PTHR42951">
    <property type="entry name" value="METALLO-BETA-LACTAMASE DOMAIN-CONTAINING"/>
    <property type="match status" value="1"/>
</dbReference>
<dbReference type="NCBIfam" id="TIGR04559">
    <property type="entry name" value="SoxH_rel_PQQ_2"/>
    <property type="match status" value="1"/>
</dbReference>
<dbReference type="Gene3D" id="3.60.15.10">
    <property type="entry name" value="Ribonuclease Z/Hydroxyacylglutathione hydrolase-like"/>
    <property type="match status" value="1"/>
</dbReference>
<comment type="similarity">
    <text evidence="1">Belongs to the metallo-beta-lactamase superfamily. Class-B beta-lactamase family.</text>
</comment>
<proteinExistence type="inferred from homology"/>
<evidence type="ECO:0000313" key="4">
    <source>
        <dbReference type="Proteomes" id="UP000182373"/>
    </source>
</evidence>
<keyword evidence="3" id="KW-0378">Hydrolase</keyword>
<evidence type="ECO:0000313" key="3">
    <source>
        <dbReference type="EMBL" id="APH53329.1"/>
    </source>
</evidence>
<gene>
    <name evidence="3" type="ORF">GbCGDNIH9_0107</name>
</gene>
<dbReference type="PANTHER" id="PTHR42951:SF4">
    <property type="entry name" value="ACYL-COENZYME A THIOESTERASE MBLAC2"/>
    <property type="match status" value="1"/>
</dbReference>
<dbReference type="CDD" id="cd16282">
    <property type="entry name" value="metallo-hydrolase-like_MBL-fold"/>
    <property type="match status" value="1"/>
</dbReference>
<evidence type="ECO:0000259" key="2">
    <source>
        <dbReference type="SMART" id="SM00849"/>
    </source>
</evidence>
<feature type="domain" description="Metallo-beta-lactamase" evidence="2">
    <location>
        <begin position="75"/>
        <end position="257"/>
    </location>
</feature>
<dbReference type="GO" id="GO:0017001">
    <property type="term" value="P:antibiotic catabolic process"/>
    <property type="evidence" value="ECO:0007669"/>
    <property type="project" value="UniProtKB-ARBA"/>
</dbReference>
<dbReference type="SMART" id="SM00849">
    <property type="entry name" value="Lactamase_B"/>
    <property type="match status" value="1"/>
</dbReference>